<name>A0A0P1HYH1_9RHOB</name>
<protein>
    <submittedName>
        <fullName evidence="1">Uncharacterized protein</fullName>
    </submittedName>
</protein>
<dbReference type="AlphaFoldDB" id="A0A0P1HYH1"/>
<evidence type="ECO:0000313" key="2">
    <source>
        <dbReference type="Proteomes" id="UP000051326"/>
    </source>
</evidence>
<evidence type="ECO:0000313" key="1">
    <source>
        <dbReference type="EMBL" id="CUI01268.1"/>
    </source>
</evidence>
<gene>
    <name evidence="1" type="ORF">PHA8399_03409</name>
</gene>
<dbReference type="Proteomes" id="UP000051326">
    <property type="component" value="Unassembled WGS sequence"/>
</dbReference>
<dbReference type="EMBL" id="CYSR01000030">
    <property type="protein sequence ID" value="CUI01268.1"/>
    <property type="molecule type" value="Genomic_DNA"/>
</dbReference>
<organism evidence="1 2">
    <name type="scientific">Leisingera aquaemixtae</name>
    <dbReference type="NCBI Taxonomy" id="1396826"/>
    <lineage>
        <taxon>Bacteria</taxon>
        <taxon>Pseudomonadati</taxon>
        <taxon>Pseudomonadota</taxon>
        <taxon>Alphaproteobacteria</taxon>
        <taxon>Rhodobacterales</taxon>
        <taxon>Roseobacteraceae</taxon>
        <taxon>Leisingera</taxon>
    </lineage>
</organism>
<accession>A0A0P1HYH1</accession>
<reference evidence="1 2" key="1">
    <citation type="submission" date="2015-09" db="EMBL/GenBank/DDBJ databases">
        <authorList>
            <consortium name="Swine Surveillance"/>
        </authorList>
    </citation>
    <scope>NUCLEOTIDE SEQUENCE [LARGE SCALE GENOMIC DNA]</scope>
    <source>
        <strain evidence="1 2">CECT 8399</strain>
    </source>
</reference>
<proteinExistence type="predicted"/>
<sequence length="57" mass="5862">MRAVRRLKMLEKPRVALLSQRAGPPETGEGRAAAGPLGGGLSLYADAQPGACPVTAF</sequence>